<protein>
    <submittedName>
        <fullName evidence="2">Type IV pilus biogenesis protein PilP</fullName>
    </submittedName>
</protein>
<feature type="chain" id="PRO_5026773219" evidence="1">
    <location>
        <begin position="23"/>
        <end position="167"/>
    </location>
</feature>
<sequence>MQNKFALIWVAATALHVVSASAENISESLTRIEAETLVLKARERQLEIQSNIVTRQNEIAVKQNMTTAITQPVVVGDPVIRAIEGVGTKIFATLQLSDGSVVDVQQGDTLSNGMKVVSVTPREVVVMSKSNQRIRLGTYVQQNVGFNSGFTGTALGLPAVPARSAAR</sequence>
<gene>
    <name evidence="2" type="ORF">C798_13500</name>
</gene>
<dbReference type="RefSeq" id="WP_017453250.1">
    <property type="nucleotide sequence ID" value="NZ_CP008956.1"/>
</dbReference>
<reference evidence="2 3" key="1">
    <citation type="journal article" date="2012" name="J. Bacteriol.">
        <title>Genome sequence of the pathogenic Herbaspirillum seropedicae strain Os34, isolated from rice roots.</title>
        <authorList>
            <person name="Ye W."/>
            <person name="Ye S."/>
            <person name="Liu J."/>
            <person name="Chang S."/>
            <person name="Chen M."/>
            <person name="Zhu B."/>
            <person name="Guo L."/>
            <person name="An Q."/>
        </authorList>
    </citation>
    <scope>NUCLEOTIDE SEQUENCE [LARGE SCALE GENOMIC DNA]</scope>
    <source>
        <strain evidence="2 3">Os34</strain>
    </source>
</reference>
<feature type="signal peptide" evidence="1">
    <location>
        <begin position="1"/>
        <end position="22"/>
    </location>
</feature>
<accession>A0A6M3ZSF7</accession>
<dbReference type="Proteomes" id="UP000501648">
    <property type="component" value="Chromosome"/>
</dbReference>
<dbReference type="AlphaFoldDB" id="A0A6M3ZSF7"/>
<evidence type="ECO:0000256" key="1">
    <source>
        <dbReference type="SAM" id="SignalP"/>
    </source>
</evidence>
<evidence type="ECO:0000313" key="2">
    <source>
        <dbReference type="EMBL" id="QJQ01213.1"/>
    </source>
</evidence>
<dbReference type="EMBL" id="CP008956">
    <property type="protein sequence ID" value="QJQ01213.1"/>
    <property type="molecule type" value="Genomic_DNA"/>
</dbReference>
<keyword evidence="1" id="KW-0732">Signal</keyword>
<proteinExistence type="predicted"/>
<evidence type="ECO:0000313" key="3">
    <source>
        <dbReference type="Proteomes" id="UP000501648"/>
    </source>
</evidence>
<dbReference type="NCBIfam" id="TIGR03021">
    <property type="entry name" value="pilP_fam"/>
    <property type="match status" value="1"/>
</dbReference>
<name>A0A6M3ZSF7_9BURK</name>
<organism evidence="2 3">
    <name type="scientific">Herbaspirillum rubrisubalbicans Os34</name>
    <dbReference type="NCBI Taxonomy" id="1235827"/>
    <lineage>
        <taxon>Bacteria</taxon>
        <taxon>Pseudomonadati</taxon>
        <taxon>Pseudomonadota</taxon>
        <taxon>Betaproteobacteria</taxon>
        <taxon>Burkholderiales</taxon>
        <taxon>Oxalobacteraceae</taxon>
        <taxon>Herbaspirillum</taxon>
    </lineage>
</organism>
<dbReference type="InterPro" id="IPR022753">
    <property type="entry name" value="T4SS_pilus_biogen_PilP"/>
</dbReference>